<accession>A0A1C3REE5</accession>
<gene>
    <name evidence="2" type="ORF">MTBPR1_110078</name>
</gene>
<dbReference type="InterPro" id="IPR053136">
    <property type="entry name" value="UTP_pyrophosphatase-like"/>
</dbReference>
<organism evidence="2 3">
    <name type="scientific">Candidatus Terasakiella magnetica</name>
    <dbReference type="NCBI Taxonomy" id="1867952"/>
    <lineage>
        <taxon>Bacteria</taxon>
        <taxon>Pseudomonadati</taxon>
        <taxon>Pseudomonadota</taxon>
        <taxon>Alphaproteobacteria</taxon>
        <taxon>Rhodospirillales</taxon>
        <taxon>Terasakiellaceae</taxon>
        <taxon>Terasakiella</taxon>
    </lineage>
</organism>
<name>A0A1C3REE5_9PROT</name>
<dbReference type="Gene3D" id="3.30.2010.10">
    <property type="entry name" value="Metalloproteases ('zincins'), catalytic domain"/>
    <property type="match status" value="1"/>
</dbReference>
<feature type="domain" description="YgjP-like metallopeptidase" evidence="1">
    <location>
        <begin position="27"/>
        <end position="221"/>
    </location>
</feature>
<dbReference type="Proteomes" id="UP000231658">
    <property type="component" value="Unassembled WGS sequence"/>
</dbReference>
<dbReference type="InterPro" id="IPR002725">
    <property type="entry name" value="YgjP-like_metallopeptidase"/>
</dbReference>
<dbReference type="Pfam" id="PF01863">
    <property type="entry name" value="YgjP-like"/>
    <property type="match status" value="1"/>
</dbReference>
<dbReference type="STRING" id="1867952.MTBPR1_110078"/>
<dbReference type="AlphaFoldDB" id="A0A1C3REE5"/>
<keyword evidence="3" id="KW-1185">Reference proteome</keyword>
<evidence type="ECO:0000313" key="2">
    <source>
        <dbReference type="EMBL" id="SCA55639.1"/>
    </source>
</evidence>
<dbReference type="EMBL" id="FLYE01000003">
    <property type="protein sequence ID" value="SCA55639.1"/>
    <property type="molecule type" value="Genomic_DNA"/>
</dbReference>
<dbReference type="PANTHER" id="PTHR30399:SF1">
    <property type="entry name" value="UTP PYROPHOSPHATASE"/>
    <property type="match status" value="1"/>
</dbReference>
<protein>
    <recommendedName>
        <fullName evidence="1">YgjP-like metallopeptidase domain-containing protein</fullName>
    </recommendedName>
</protein>
<dbReference type="CDD" id="cd07344">
    <property type="entry name" value="M48_yhfN_like"/>
    <property type="match status" value="1"/>
</dbReference>
<dbReference type="PANTHER" id="PTHR30399">
    <property type="entry name" value="UNCHARACTERIZED PROTEIN YGJP"/>
    <property type="match status" value="1"/>
</dbReference>
<evidence type="ECO:0000313" key="3">
    <source>
        <dbReference type="Proteomes" id="UP000231658"/>
    </source>
</evidence>
<sequence length="230" mass="26451">MSHFIELDGQSIPVTLRWNKQARRLILRLNLKEDGIIVTLPHGVSTHEGLEMASRNKVWIANQFSKQPQAMKFAHGQEISLRGRPHTLIHQPEARGTVWREGDQIFIAGKTEFFQRRLTDWLKKQAKSDIHALAHDMAAQLGKEVKRISVRDTVSRWGSCSSTGNLSFNWRLIMAPEDIFEYVIAHEVSHLRHMDHSPAFWETVASFNVDAKKSRHWLKKHGALLQKAGR</sequence>
<reference evidence="2 3" key="1">
    <citation type="submission" date="2016-07" db="EMBL/GenBank/DDBJ databases">
        <authorList>
            <person name="Lefevre C.T."/>
        </authorList>
    </citation>
    <scope>NUCLEOTIDE SEQUENCE [LARGE SCALE GENOMIC DNA]</scope>
    <source>
        <strain evidence="2">PR1</strain>
    </source>
</reference>
<dbReference type="RefSeq" id="WP_165602611.1">
    <property type="nucleotide sequence ID" value="NZ_FLYE01000003.1"/>
</dbReference>
<evidence type="ECO:0000259" key="1">
    <source>
        <dbReference type="Pfam" id="PF01863"/>
    </source>
</evidence>
<proteinExistence type="predicted"/>